<reference evidence="1 2" key="1">
    <citation type="submission" date="2019-04" db="EMBL/GenBank/DDBJ databases">
        <authorList>
            <person name="Van Vliet M D."/>
        </authorList>
    </citation>
    <scope>NUCLEOTIDE SEQUENCE [LARGE SCALE GENOMIC DNA]</scope>
    <source>
        <strain evidence="1 2">F1</strain>
    </source>
</reference>
<evidence type="ECO:0000313" key="2">
    <source>
        <dbReference type="Proteomes" id="UP000366872"/>
    </source>
</evidence>
<gene>
    <name evidence="1" type="ORF">PDESU_02244</name>
</gene>
<protein>
    <submittedName>
        <fullName evidence="1">Uncharacterized protein</fullName>
    </submittedName>
</protein>
<dbReference type="AlphaFoldDB" id="A0A6C2U1C1"/>
<dbReference type="RefSeq" id="WP_136079236.1">
    <property type="nucleotide sequence ID" value="NZ_CAAHFG010000001.1"/>
</dbReference>
<dbReference type="Proteomes" id="UP000366872">
    <property type="component" value="Unassembled WGS sequence"/>
</dbReference>
<dbReference type="EMBL" id="CAAHFG010000001">
    <property type="protein sequence ID" value="VGO13687.1"/>
    <property type="molecule type" value="Genomic_DNA"/>
</dbReference>
<sequence length="94" mass="10341">MRMESQRLFASIAGRNPDSGMVLQGGLASPYGDQWEWECPWCNHSILFSSGDRRVAEAVARTHVLGTHGTRLWDDAIEALQTLRGSLGGGHRFG</sequence>
<accession>A0A6C2U1C1</accession>
<organism evidence="1 2">
    <name type="scientific">Pontiella desulfatans</name>
    <dbReference type="NCBI Taxonomy" id="2750659"/>
    <lineage>
        <taxon>Bacteria</taxon>
        <taxon>Pseudomonadati</taxon>
        <taxon>Kiritimatiellota</taxon>
        <taxon>Kiritimatiellia</taxon>
        <taxon>Kiritimatiellales</taxon>
        <taxon>Pontiellaceae</taxon>
        <taxon>Pontiella</taxon>
    </lineage>
</organism>
<evidence type="ECO:0000313" key="1">
    <source>
        <dbReference type="EMBL" id="VGO13687.1"/>
    </source>
</evidence>
<keyword evidence="2" id="KW-1185">Reference proteome</keyword>
<proteinExistence type="predicted"/>
<name>A0A6C2U1C1_PONDE</name>